<dbReference type="EMBL" id="QPKB01000002">
    <property type="protein sequence ID" value="RWR76113.1"/>
    <property type="molecule type" value="Genomic_DNA"/>
</dbReference>
<sequence length="76" mass="8294">MEEERAKKSLFTPFSTSKQRVEGDSGSGATMAMSNGTGIAGILEPEKKQIGNQSLARSKQPSEQALYFTHSLLTRF</sequence>
<proteinExistence type="predicted"/>
<dbReference type="AlphaFoldDB" id="A0A3S4NEI2"/>
<dbReference type="Proteomes" id="UP000283530">
    <property type="component" value="Unassembled WGS sequence"/>
</dbReference>
<accession>A0A3S4NEI2</accession>
<evidence type="ECO:0000256" key="1">
    <source>
        <dbReference type="SAM" id="MobiDB-lite"/>
    </source>
</evidence>
<name>A0A3S4NEI2_9MAGN</name>
<feature type="region of interest" description="Disordered" evidence="1">
    <location>
        <begin position="1"/>
        <end position="35"/>
    </location>
</feature>
<reference evidence="2 3" key="1">
    <citation type="journal article" date="2019" name="Nat. Plants">
        <title>Stout camphor tree genome fills gaps in understanding of flowering plant genome evolution.</title>
        <authorList>
            <person name="Chaw S.M."/>
            <person name="Liu Y.C."/>
            <person name="Wu Y.W."/>
            <person name="Wang H.Y."/>
            <person name="Lin C.I."/>
            <person name="Wu C.S."/>
            <person name="Ke H.M."/>
            <person name="Chang L.Y."/>
            <person name="Hsu C.Y."/>
            <person name="Yang H.T."/>
            <person name="Sudianto E."/>
            <person name="Hsu M.H."/>
            <person name="Wu K.P."/>
            <person name="Wang L.N."/>
            <person name="Leebens-Mack J.H."/>
            <person name="Tsai I.J."/>
        </authorList>
    </citation>
    <scope>NUCLEOTIDE SEQUENCE [LARGE SCALE GENOMIC DNA]</scope>
    <source>
        <strain evidence="3">cv. Chaw 1501</strain>
        <tissue evidence="2">Young leaves</tissue>
    </source>
</reference>
<evidence type="ECO:0000313" key="3">
    <source>
        <dbReference type="Proteomes" id="UP000283530"/>
    </source>
</evidence>
<gene>
    <name evidence="2" type="ORF">CKAN_00452800</name>
</gene>
<organism evidence="2 3">
    <name type="scientific">Cinnamomum micranthum f. kanehirae</name>
    <dbReference type="NCBI Taxonomy" id="337451"/>
    <lineage>
        <taxon>Eukaryota</taxon>
        <taxon>Viridiplantae</taxon>
        <taxon>Streptophyta</taxon>
        <taxon>Embryophyta</taxon>
        <taxon>Tracheophyta</taxon>
        <taxon>Spermatophyta</taxon>
        <taxon>Magnoliopsida</taxon>
        <taxon>Magnoliidae</taxon>
        <taxon>Laurales</taxon>
        <taxon>Lauraceae</taxon>
        <taxon>Cinnamomum</taxon>
    </lineage>
</organism>
<protein>
    <submittedName>
        <fullName evidence="2">Uncharacterized protein</fullName>
    </submittedName>
</protein>
<keyword evidence="3" id="KW-1185">Reference proteome</keyword>
<comment type="caution">
    <text evidence="2">The sequence shown here is derived from an EMBL/GenBank/DDBJ whole genome shotgun (WGS) entry which is preliminary data.</text>
</comment>
<evidence type="ECO:0000313" key="2">
    <source>
        <dbReference type="EMBL" id="RWR76113.1"/>
    </source>
</evidence>